<feature type="domain" description="BIG2" evidence="2">
    <location>
        <begin position="203"/>
        <end position="288"/>
    </location>
</feature>
<evidence type="ECO:0000256" key="1">
    <source>
        <dbReference type="SAM" id="SignalP"/>
    </source>
</evidence>
<dbReference type="FunFam" id="2.60.40.1080:FF:000001">
    <property type="entry name" value="Bacterial Ig-like domain, group 2"/>
    <property type="match status" value="1"/>
</dbReference>
<feature type="domain" description="BIG2" evidence="2">
    <location>
        <begin position="1256"/>
        <end position="1337"/>
    </location>
</feature>
<dbReference type="EMBL" id="CP019343">
    <property type="protein sequence ID" value="ARN74378.1"/>
    <property type="molecule type" value="Genomic_DNA"/>
</dbReference>
<feature type="domain" description="BIG2" evidence="2">
    <location>
        <begin position="1438"/>
        <end position="1524"/>
    </location>
</feature>
<evidence type="ECO:0000259" key="2">
    <source>
        <dbReference type="SMART" id="SM00635"/>
    </source>
</evidence>
<evidence type="ECO:0000313" key="4">
    <source>
        <dbReference type="Proteomes" id="UP000193450"/>
    </source>
</evidence>
<dbReference type="SUPFAM" id="SSF49373">
    <property type="entry name" value="Invasin/intimin cell-adhesion fragments"/>
    <property type="match status" value="15"/>
</dbReference>
<feature type="domain" description="BIG2" evidence="2">
    <location>
        <begin position="555"/>
        <end position="636"/>
    </location>
</feature>
<dbReference type="OrthoDB" id="6192638at2"/>
<feature type="domain" description="BIG2" evidence="2">
    <location>
        <begin position="1348"/>
        <end position="1433"/>
    </location>
</feature>
<feature type="domain" description="BIG2" evidence="2">
    <location>
        <begin position="1166"/>
        <end position="1251"/>
    </location>
</feature>
<feature type="domain" description="BIG2" evidence="2">
    <location>
        <begin position="817"/>
        <end position="899"/>
    </location>
</feature>
<protein>
    <recommendedName>
        <fullName evidence="2">BIG2 domain-containing protein</fullName>
    </recommendedName>
</protein>
<feature type="domain" description="BIG2" evidence="2">
    <location>
        <begin position="117"/>
        <end position="198"/>
    </location>
</feature>
<dbReference type="InterPro" id="IPR008964">
    <property type="entry name" value="Invasin/intimin_cell_adhesion"/>
</dbReference>
<feature type="domain" description="BIG2" evidence="2">
    <location>
        <begin position="289"/>
        <end position="374"/>
    </location>
</feature>
<dbReference type="PANTHER" id="PTHR23019">
    <property type="entry name" value="NUCLEAR PORE MEMBRANE GLYCOPROTEIN GP210-RELATED"/>
    <property type="match status" value="1"/>
</dbReference>
<feature type="domain" description="BIG2" evidence="2">
    <location>
        <begin position="379"/>
        <end position="460"/>
    </location>
</feature>
<dbReference type="InterPro" id="IPR003343">
    <property type="entry name" value="Big_2"/>
</dbReference>
<feature type="domain" description="BIG2" evidence="2">
    <location>
        <begin position="2076"/>
        <end position="2161"/>
    </location>
</feature>
<feature type="domain" description="BIG2" evidence="2">
    <location>
        <begin position="731"/>
        <end position="812"/>
    </location>
</feature>
<dbReference type="PROSITE" id="PS51257">
    <property type="entry name" value="PROKAR_LIPOPROTEIN"/>
    <property type="match status" value="1"/>
</dbReference>
<feature type="chain" id="PRO_5012598130" description="BIG2 domain-containing protein" evidence="1">
    <location>
        <begin position="18"/>
        <end position="2458"/>
    </location>
</feature>
<keyword evidence="1" id="KW-0732">Signal</keyword>
<evidence type="ECO:0000313" key="3">
    <source>
        <dbReference type="EMBL" id="ARN74378.1"/>
    </source>
</evidence>
<gene>
    <name evidence="3" type="ORF">BST96_09735</name>
</gene>
<feature type="domain" description="BIG2" evidence="2">
    <location>
        <begin position="1889"/>
        <end position="1973"/>
    </location>
</feature>
<feature type="domain" description="BIG2" evidence="2">
    <location>
        <begin position="31"/>
        <end position="112"/>
    </location>
</feature>
<dbReference type="KEGG" id="osg:BST96_09735"/>
<feature type="domain" description="BIG2" evidence="2">
    <location>
        <begin position="1803"/>
        <end position="1884"/>
    </location>
</feature>
<feature type="domain" description="BIG2" evidence="2">
    <location>
        <begin position="1991"/>
        <end position="2071"/>
    </location>
</feature>
<name>A0A1X9N8I0_9GAMM</name>
<feature type="domain" description="BIG2" evidence="2">
    <location>
        <begin position="1713"/>
        <end position="1798"/>
    </location>
</feature>
<dbReference type="PANTHER" id="PTHR23019:SF0">
    <property type="entry name" value="NUCLEAR PORE MEMBRANE GLYCOPROTEIN 210"/>
    <property type="match status" value="1"/>
</dbReference>
<feature type="signal peptide" evidence="1">
    <location>
        <begin position="1"/>
        <end position="17"/>
    </location>
</feature>
<dbReference type="Pfam" id="PF02368">
    <property type="entry name" value="Big_2"/>
    <property type="match status" value="9"/>
</dbReference>
<feature type="domain" description="BIG2" evidence="2">
    <location>
        <begin position="1080"/>
        <end position="1161"/>
    </location>
</feature>
<feature type="domain" description="BIG2" evidence="2">
    <location>
        <begin position="1529"/>
        <end position="1614"/>
    </location>
</feature>
<proteinExistence type="predicted"/>
<reference evidence="3 4" key="1">
    <citation type="submission" date="2016-11" db="EMBL/GenBank/DDBJ databases">
        <title>Trade-off between light-utilization and light-protection in marine flavobacteria.</title>
        <authorList>
            <person name="Kumagai Y."/>
        </authorList>
    </citation>
    <scope>NUCLEOTIDE SEQUENCE [LARGE SCALE GENOMIC DNA]</scope>
    <source>
        <strain evidence="3 4">NBRC 107125</strain>
    </source>
</reference>
<accession>A0A1X9N8I0</accession>
<feature type="domain" description="BIG2" evidence="2">
    <location>
        <begin position="465"/>
        <end position="550"/>
    </location>
</feature>
<feature type="domain" description="BIG2" evidence="2">
    <location>
        <begin position="641"/>
        <end position="726"/>
    </location>
</feature>
<feature type="domain" description="BIG2" evidence="2">
    <location>
        <begin position="990"/>
        <end position="1075"/>
    </location>
</feature>
<dbReference type="InterPro" id="IPR045197">
    <property type="entry name" value="NUP210-like"/>
</dbReference>
<feature type="domain" description="BIG2" evidence="2">
    <location>
        <begin position="1619"/>
        <end position="1700"/>
    </location>
</feature>
<dbReference type="RefSeq" id="WP_085758521.1">
    <property type="nucleotide sequence ID" value="NZ_CP019343.1"/>
</dbReference>
<feature type="domain" description="BIG2" evidence="2">
    <location>
        <begin position="2373"/>
        <end position="2452"/>
    </location>
</feature>
<dbReference type="STRING" id="716816.BST96_09735"/>
<sequence>MLKHTTFLLLVSVFLTACFPDNNSLDFKGDTLTTITVTPAFNRTLVGATQSYQAVGTFEDGSSKDITDTVSWTSSNNDIATVTANGQVEALAAGRVIITATEGAISGGATLAVFEEDAFELVILPGNAAEPVGATVQYQALVYLASRSSVDVTDLVTWSSSAESTVSIAEGGLATFNAEGSVTISASWQAGSASVPATVTSAVLQKLLVDPISQTGAAGTTVQYQATGIYSDGNSADLTNVVSWSSADSQIATIDNTGQAALLTAGETQMTAAIDAFTANAQLTVTGASIETLQILPAAINAPAGTAGQLVLLAAYSDGAVVDVAASALWESGDSDIALVQSSGTDAGFTQLLRAGSTTINAAFDGLETSAAVTVSAAQLKEIILEPVNTTAAEGFQVQYSATGIYSDGSRESLKAEVSWQSSDSSIAVINNQGLASTVEVGATLISASKEGIIGETTLTVTDATLTRVDIIPGSVSKPVGRLESLKALAQYSDGSIADVTTQSTWSSSDDPTLFVTPKGDSAGVIIGRMPGEAMVSVNYQGQTDTIPVTITEAELVAIVVEPSNASIANGRSQQYTATGLYSDGTSSLLGKEVSWLSSNPEVATISLDGLAVTLTAGETTISASFSGIDAETSLTVTPAQVTLMQVFPVDIEAPLGAQGQLNAVATYSDGTVADVTAESTWESSNSGIAYVVNDGANAGYALATGEGSAQISASFSAVSATSPVLITAAVLQSINVEPVDATIPKGVEQVYTATGFYSDNTSQDLTSLVAWQSADAKVATIDATGRAKGEAEGSTVIQAQYQGVIGQTNLTITAAALTGLQISPANPSAPAGASGEFVATAYYSDLSTKVVTTETTWLSSDSNTVVVSPTTGAADFIAQGSATITANFQGQSDTTTATVTEAILVSVVVDPAVIEVANGIDVQYRALAIYSDNSGVELGSGVVWDSLTKTVAVISPGGLAETLAAGATHITASFGGKVGGADLRVNAAEITEIKILQPDFELPLGTKTQLEAVAYFTDGTSIGITSSASWSSSNPDILSVTSSASSRGEVLARGLGTAAISVNYQGFSDSANGTVTDAVLNSISLSPLNTSTAKGVDVQYTAIGLYSDDTSEPLTNLADWQSSDTSVATVASSGKASTLKVGSTTITASYSGVSAQTSLNVTAAVVESLQVTPAALTEPAGTSGQLTATAYYSDSSSENVTQQAAWASSNTEVVSVITTGDNAGFTQLLTPGNATITASFNGVTDVVEIVVTPAVLVSIEVNPALATVAEGIPVRYEAIGIFSDGSSSPINEDVTWQSSNTDIAVIGPAGIALTHGVGSTVISASVGEEETISTTGADVQLNVTDAIPLALQIVPGNLMEPAGTSGQQIAVAFFSDFSAQDVTKQSTWVSSDSSIVTVVASGENAGFTELLAPGLATITATFQGVSRTVNVEVTPAELVSIEISPVDQSVPKGLEVQYNATGIFTDGSSSSINSDVVWQSSDTGVATIDENGLANTLPDSIRDISTTIISASFDGITASTSLTVTDAIVLSLQITPSNLTEPAGTSGQLTATAFYSDNTSKDVTTSSTWSSSNTTIVDVVTTGEKAGLATLLVEGEAVVTATIEGVPDQVDIVVTTAVLQAIQVDPRLSQVPEGLEVAYNATGFFSDGSSSPINEDVSWISSDPDVAVITFDGVAITQAPGSVAITAAVDIGTGGIPDIISGAALLGVNTAEVVSIQVTPPFLTEPAGTSGQLQATAVLTNGLTDDITQAATWTSSNPEVASVVTTGENAGFTQLLRKGTATITASAQGKSTQIPVEVTDAVLVDIQVDPVNAILTEGNELQYNANGEFSDGTVTPINTDVSWVTGNNSIATITIDGLATGITAGATTVRAAVGDISTTTDLTVTNPVLVELQVSPIDTSLIVKQSQQYQATGIYDNSDTQDLSNTVTWVTDTEFATISNSARSSATSSASKGLLNAIKATPETLVTASLINSNNDLISNSATLEITEPTLDFVTIRPGRQDLPAGSESQWTAEATFTNSDTVDVTNDASWASSDPGIATVIDGLVLGVAAGTANISINYEGETDTLPVTVTAPDLQTISVTPTFSILGLNTAQQMIATANYSDGSNLVITDTATWSSLNSDKVSISNAGGSKGIATALAVGTSNVSADQNGVNGDEAVVDAQELVLLQLKVSPRTTTMSEKSNQLFFATAIYNGGSESDVTSQVTWTTSDNKVVNIENSDSGDKKTFGLATAKKAGTATITATWPQDDSITDSASVTVTEKCKNDPVSVFVKPSPATISLNGELQFELITVDDEGCETNETYEKAHWHVADDDEDIVSMVHKEGVATGLSLGTATIDGEYNKDNIEFVTVTVIPEEVALVKIAAEDPATIVDYTVEINGAPVSLTCDMQQVDGGILQPPEDITSQATWISADNSIASVVDSDANPQVVNGVAVGITEVTCYHGGKRANITIDVVAP</sequence>
<dbReference type="Gene3D" id="2.60.40.1080">
    <property type="match status" value="27"/>
</dbReference>
<feature type="domain" description="BIG2" evidence="2">
    <location>
        <begin position="904"/>
        <end position="985"/>
    </location>
</feature>
<dbReference type="Proteomes" id="UP000193450">
    <property type="component" value="Chromosome"/>
</dbReference>
<keyword evidence="4" id="KW-1185">Reference proteome</keyword>
<feature type="domain" description="BIG2" evidence="2">
    <location>
        <begin position="2167"/>
        <end position="2259"/>
    </location>
</feature>
<organism evidence="3 4">
    <name type="scientific">Oceanicoccus sagamiensis</name>
    <dbReference type="NCBI Taxonomy" id="716816"/>
    <lineage>
        <taxon>Bacteria</taxon>
        <taxon>Pseudomonadati</taxon>
        <taxon>Pseudomonadota</taxon>
        <taxon>Gammaproteobacteria</taxon>
        <taxon>Cellvibrionales</taxon>
        <taxon>Spongiibacteraceae</taxon>
        <taxon>Oceanicoccus</taxon>
    </lineage>
</organism>
<dbReference type="SMART" id="SM00635">
    <property type="entry name" value="BID_2"/>
    <property type="match status" value="26"/>
</dbReference>